<evidence type="ECO:0000256" key="6">
    <source>
        <dbReference type="ARBA" id="ARBA00022676"/>
    </source>
</evidence>
<dbReference type="GO" id="GO:0004180">
    <property type="term" value="F:carboxypeptidase activity"/>
    <property type="evidence" value="ECO:0007669"/>
    <property type="project" value="UniProtKB-KW"/>
</dbReference>
<dbReference type="Pfam" id="PF00905">
    <property type="entry name" value="Transpeptidase"/>
    <property type="match status" value="1"/>
</dbReference>
<dbReference type="Gene3D" id="1.10.3810.10">
    <property type="entry name" value="Biosynthetic peptidoglycan transglycosylase-like"/>
    <property type="match status" value="1"/>
</dbReference>
<evidence type="ECO:0000259" key="12">
    <source>
        <dbReference type="Pfam" id="PF00905"/>
    </source>
</evidence>
<comment type="catalytic activity">
    <reaction evidence="11">
        <text>[GlcNAc-(1-&gt;4)-Mur2Ac(oyl-L-Ala-gamma-D-Glu-L-Lys-D-Ala-D-Ala)](n)-di-trans,octa-cis-undecaprenyl diphosphate + beta-D-GlcNAc-(1-&gt;4)-Mur2Ac(oyl-L-Ala-gamma-D-Glu-L-Lys-D-Ala-D-Ala)-di-trans,octa-cis-undecaprenyl diphosphate = [GlcNAc-(1-&gt;4)-Mur2Ac(oyl-L-Ala-gamma-D-Glu-L-Lys-D-Ala-D-Ala)](n+1)-di-trans,octa-cis-undecaprenyl diphosphate + di-trans,octa-cis-undecaprenyl diphosphate + H(+)</text>
        <dbReference type="Rhea" id="RHEA:23708"/>
        <dbReference type="Rhea" id="RHEA-COMP:9602"/>
        <dbReference type="Rhea" id="RHEA-COMP:9603"/>
        <dbReference type="ChEBI" id="CHEBI:15378"/>
        <dbReference type="ChEBI" id="CHEBI:58405"/>
        <dbReference type="ChEBI" id="CHEBI:60033"/>
        <dbReference type="ChEBI" id="CHEBI:78435"/>
        <dbReference type="EC" id="2.4.99.28"/>
    </reaction>
</comment>
<feature type="domain" description="Penicillin-binding protein transpeptidase" evidence="12">
    <location>
        <begin position="335"/>
        <end position="581"/>
    </location>
</feature>
<keyword evidence="9" id="KW-0511">Multifunctional enzyme</keyword>
<feature type="domain" description="Penicillin-binding C-terminal" evidence="14">
    <location>
        <begin position="705"/>
        <end position="789"/>
    </location>
</feature>
<dbReference type="InterPro" id="IPR023346">
    <property type="entry name" value="Lysozyme-like_dom_sf"/>
</dbReference>
<evidence type="ECO:0000256" key="11">
    <source>
        <dbReference type="ARBA" id="ARBA00049902"/>
    </source>
</evidence>
<feature type="domain" description="Glycosyl transferase family 51" evidence="13">
    <location>
        <begin position="90"/>
        <end position="250"/>
    </location>
</feature>
<dbReference type="GO" id="GO:0008955">
    <property type="term" value="F:peptidoglycan glycosyltransferase activity"/>
    <property type="evidence" value="ECO:0007669"/>
    <property type="project" value="UniProtKB-EC"/>
</dbReference>
<evidence type="ECO:0000256" key="9">
    <source>
        <dbReference type="ARBA" id="ARBA00023268"/>
    </source>
</evidence>
<dbReference type="PANTHER" id="PTHR32282">
    <property type="entry name" value="BINDING PROTEIN TRANSPEPTIDASE, PUTATIVE-RELATED"/>
    <property type="match status" value="1"/>
</dbReference>
<dbReference type="SUPFAM" id="SSF53955">
    <property type="entry name" value="Lysozyme-like"/>
    <property type="match status" value="1"/>
</dbReference>
<dbReference type="GO" id="GO:0008658">
    <property type="term" value="F:penicillin binding"/>
    <property type="evidence" value="ECO:0007669"/>
    <property type="project" value="InterPro"/>
</dbReference>
<name>A0A212K9L1_9BACT</name>
<dbReference type="InterPro" id="IPR050396">
    <property type="entry name" value="Glycosyltr_51/Transpeptidase"/>
</dbReference>
<dbReference type="EMBL" id="FLUP01000001">
    <property type="protein sequence ID" value="SBW08383.1"/>
    <property type="molecule type" value="Genomic_DNA"/>
</dbReference>
<evidence type="ECO:0000259" key="14">
    <source>
        <dbReference type="Pfam" id="PF06832"/>
    </source>
</evidence>
<dbReference type="InterPro" id="IPR012338">
    <property type="entry name" value="Beta-lactam/transpept-like"/>
</dbReference>
<dbReference type="GO" id="GO:0006508">
    <property type="term" value="P:proteolysis"/>
    <property type="evidence" value="ECO:0007669"/>
    <property type="project" value="UniProtKB-KW"/>
</dbReference>
<dbReference type="PANTHER" id="PTHR32282:SF15">
    <property type="entry name" value="PENICILLIN-BINDING PROTEIN 1C"/>
    <property type="match status" value="1"/>
</dbReference>
<comment type="similarity">
    <text evidence="2">In the C-terminal section; belongs to the transpeptidase family.</text>
</comment>
<evidence type="ECO:0000256" key="4">
    <source>
        <dbReference type="ARBA" id="ARBA00022645"/>
    </source>
</evidence>
<dbReference type="InterPro" id="IPR001460">
    <property type="entry name" value="PCN-bd_Tpept"/>
</dbReference>
<protein>
    <recommendedName>
        <fullName evidence="10">peptidoglycan glycosyltransferase</fullName>
        <ecNumber evidence="10">2.4.99.28</ecNumber>
    </recommendedName>
</protein>
<sequence>MSLSNKLLARFRMALPLVRNRAAHMPDAFCALLRRRRRLALAAGVLALPLAALLLWLAFAPCPHPLVGVEFSRMVLDKRGGIMRVSLSADQKYRIRTRLADIPPAAVDTVLRYEDRFFWHHPGINPLSLFRAAAGIVMGGRRMGGSTITMQVARLAYGLETGKMGAKLRQMLLALQLEWHYSKEEILEAYFNLAPYGGNVEGLGAAAVCYFHKTAAQLAPAESAALMLVPQNPSRRRPARDNKAFSQAVRRLNETWFGKKESAPLRVYSPQDMPFIAPHLSTELLQRPGADILRTTLDTTAQRRIERQLARFAARHSAYGLTNCAALLLHWPSMEVRALAGSADFFNKSIEGQVDGTRARRSPGSTLKPMIYALALEQGLVHPQSLLADTPHSFAGYDPENYDGAFRGPLSAAEALRASRNVPAITLAAKLTRPSLYEFLRRAGVEFADGADHYGLSLVLGGAEVSMRELAGLYAMLANKGVWRPLRFLSDEAPSAPALPLLTPEAAFVTLTMLEAPDPDKMARSQGGAVLPVRLKTGTSNGFRDAWAVGQFGPYVLAVWVGNFNNTANPLLVGGMVAAPLFMDMARELAAAEPMTDPFRDPAPSLNVEKLRVCVATGDLDTSLCPETTLTWFIPGVSPVAPSGVFRTILIDKASGLRACAPQDGRTEQRVWEFWPSDLARMFARAGMPKPPPPPFEEQCRREQKISGQPPTIIQPKSGLVYRRTADAQNGSMVFMAHAEAGVNELFWFANDSYVGSTAPGEPLLWQATTGDVSVRVVDDAGRAARRNIRVRPAP</sequence>
<keyword evidence="7" id="KW-0808">Transferase</keyword>
<comment type="similarity">
    <text evidence="3">In the N-terminal section; belongs to the glycosyltransferase 51 family.</text>
</comment>
<evidence type="ECO:0000256" key="8">
    <source>
        <dbReference type="ARBA" id="ARBA00022801"/>
    </source>
</evidence>
<dbReference type="Pfam" id="PF00912">
    <property type="entry name" value="Transgly"/>
    <property type="match status" value="1"/>
</dbReference>
<evidence type="ECO:0000256" key="2">
    <source>
        <dbReference type="ARBA" id="ARBA00007090"/>
    </source>
</evidence>
<evidence type="ECO:0000313" key="15">
    <source>
        <dbReference type="EMBL" id="SBW08383.1"/>
    </source>
</evidence>
<reference evidence="15" key="1">
    <citation type="submission" date="2016-04" db="EMBL/GenBank/DDBJ databases">
        <authorList>
            <person name="Evans L.H."/>
            <person name="Alamgir A."/>
            <person name="Owens N."/>
            <person name="Weber N.D."/>
            <person name="Virtaneva K."/>
            <person name="Barbian K."/>
            <person name="Babar A."/>
            <person name="Rosenke K."/>
        </authorList>
    </citation>
    <scope>NUCLEOTIDE SEQUENCE</scope>
    <source>
        <strain evidence="15">92-2</strain>
    </source>
</reference>
<evidence type="ECO:0000256" key="7">
    <source>
        <dbReference type="ARBA" id="ARBA00022679"/>
    </source>
</evidence>
<evidence type="ECO:0000256" key="5">
    <source>
        <dbReference type="ARBA" id="ARBA00022670"/>
    </source>
</evidence>
<keyword evidence="8" id="KW-0378">Hydrolase</keyword>
<dbReference type="NCBIfam" id="TIGR02073">
    <property type="entry name" value="PBP_1c"/>
    <property type="match status" value="1"/>
</dbReference>
<dbReference type="EC" id="2.4.99.28" evidence="10"/>
<dbReference type="UniPathway" id="UPA00219"/>
<dbReference type="RefSeq" id="WP_227118814.1">
    <property type="nucleotide sequence ID" value="NZ_LT598928.1"/>
</dbReference>
<dbReference type="SUPFAM" id="SSF56601">
    <property type="entry name" value="beta-lactamase/transpeptidase-like"/>
    <property type="match status" value="1"/>
</dbReference>
<evidence type="ECO:0000259" key="13">
    <source>
        <dbReference type="Pfam" id="PF00912"/>
    </source>
</evidence>
<proteinExistence type="inferred from homology"/>
<evidence type="ECO:0000256" key="10">
    <source>
        <dbReference type="ARBA" id="ARBA00044770"/>
    </source>
</evidence>
<gene>
    <name evidence="15" type="ORF">KM92DES2_12483</name>
</gene>
<accession>A0A212K9L1</accession>
<dbReference type="InterPro" id="IPR009647">
    <property type="entry name" value="PBP_C"/>
</dbReference>
<evidence type="ECO:0000256" key="1">
    <source>
        <dbReference type="ARBA" id="ARBA00004752"/>
    </source>
</evidence>
<dbReference type="AlphaFoldDB" id="A0A212K9L1"/>
<evidence type="ECO:0000256" key="3">
    <source>
        <dbReference type="ARBA" id="ARBA00007739"/>
    </source>
</evidence>
<dbReference type="InterPro" id="IPR001264">
    <property type="entry name" value="Glyco_trans_51"/>
</dbReference>
<dbReference type="GO" id="GO:0009252">
    <property type="term" value="P:peptidoglycan biosynthetic process"/>
    <property type="evidence" value="ECO:0007669"/>
    <property type="project" value="UniProtKB-UniPathway"/>
</dbReference>
<keyword evidence="4" id="KW-0121">Carboxypeptidase</keyword>
<dbReference type="InterPro" id="IPR036950">
    <property type="entry name" value="PBP_transglycosylase"/>
</dbReference>
<comment type="pathway">
    <text evidence="1">Cell wall biogenesis; peptidoglycan biosynthesis.</text>
</comment>
<dbReference type="GO" id="GO:0030288">
    <property type="term" value="C:outer membrane-bounded periplasmic space"/>
    <property type="evidence" value="ECO:0007669"/>
    <property type="project" value="TreeGrafter"/>
</dbReference>
<keyword evidence="5" id="KW-0645">Protease</keyword>
<dbReference type="Pfam" id="PF06832">
    <property type="entry name" value="BiPBP_C"/>
    <property type="match status" value="1"/>
</dbReference>
<organism evidence="15">
    <name type="scientific">uncultured Desulfovibrio sp</name>
    <dbReference type="NCBI Taxonomy" id="167968"/>
    <lineage>
        <taxon>Bacteria</taxon>
        <taxon>Pseudomonadati</taxon>
        <taxon>Thermodesulfobacteriota</taxon>
        <taxon>Desulfovibrionia</taxon>
        <taxon>Desulfovibrionales</taxon>
        <taxon>Desulfovibrionaceae</taxon>
        <taxon>Desulfovibrio</taxon>
        <taxon>environmental samples</taxon>
    </lineage>
</organism>
<dbReference type="Gene3D" id="3.40.710.10">
    <property type="entry name" value="DD-peptidase/beta-lactamase superfamily"/>
    <property type="match status" value="1"/>
</dbReference>
<keyword evidence="6" id="KW-0328">Glycosyltransferase</keyword>
<dbReference type="InterPro" id="IPR011815">
    <property type="entry name" value="PBP_1c"/>
</dbReference>